<comment type="caution">
    <text evidence="2">The sequence shown here is derived from an EMBL/GenBank/DDBJ whole genome shotgun (WGS) entry which is preliminary data.</text>
</comment>
<name>A0A8J4DZ24_9ACTN</name>
<dbReference type="AlphaFoldDB" id="A0A8J4DZ24"/>
<feature type="region of interest" description="Disordered" evidence="1">
    <location>
        <begin position="1"/>
        <end position="61"/>
    </location>
</feature>
<dbReference type="EMBL" id="BOPG01000019">
    <property type="protein sequence ID" value="GIJ55524.1"/>
    <property type="molecule type" value="Genomic_DNA"/>
</dbReference>
<evidence type="ECO:0000256" key="1">
    <source>
        <dbReference type="SAM" id="MobiDB-lite"/>
    </source>
</evidence>
<dbReference type="RefSeq" id="WP_203992461.1">
    <property type="nucleotide sequence ID" value="NZ_BOPG01000019.1"/>
</dbReference>
<gene>
    <name evidence="2" type="ORF">Vau01_030400</name>
</gene>
<proteinExistence type="predicted"/>
<dbReference type="Proteomes" id="UP000612585">
    <property type="component" value="Unassembled WGS sequence"/>
</dbReference>
<organism evidence="2 3">
    <name type="scientific">Virgisporangium aurantiacum</name>
    <dbReference type="NCBI Taxonomy" id="175570"/>
    <lineage>
        <taxon>Bacteria</taxon>
        <taxon>Bacillati</taxon>
        <taxon>Actinomycetota</taxon>
        <taxon>Actinomycetes</taxon>
        <taxon>Micromonosporales</taxon>
        <taxon>Micromonosporaceae</taxon>
        <taxon>Virgisporangium</taxon>
    </lineage>
</organism>
<evidence type="ECO:0000313" key="2">
    <source>
        <dbReference type="EMBL" id="GIJ55524.1"/>
    </source>
</evidence>
<feature type="compositionally biased region" description="Basic and acidic residues" evidence="1">
    <location>
        <begin position="7"/>
        <end position="25"/>
    </location>
</feature>
<reference evidence="2" key="1">
    <citation type="submission" date="2021-01" db="EMBL/GenBank/DDBJ databases">
        <title>Whole genome shotgun sequence of Virgisporangium aurantiacum NBRC 16421.</title>
        <authorList>
            <person name="Komaki H."/>
            <person name="Tamura T."/>
        </authorList>
    </citation>
    <scope>NUCLEOTIDE SEQUENCE</scope>
    <source>
        <strain evidence="2">NBRC 16421</strain>
    </source>
</reference>
<sequence length="61" mass="6955">MGKRTRVARELRYHHPSEHPWPDWERPDDDDGDGGAHVREPRTPLPHGPGAAAMRDLPRVV</sequence>
<evidence type="ECO:0000313" key="3">
    <source>
        <dbReference type="Proteomes" id="UP000612585"/>
    </source>
</evidence>
<protein>
    <submittedName>
        <fullName evidence="2">Uncharacterized protein</fullName>
    </submittedName>
</protein>
<keyword evidence="3" id="KW-1185">Reference proteome</keyword>
<accession>A0A8J4DZ24</accession>